<reference evidence="1 2" key="1">
    <citation type="journal article" date="2019" name="Int. J. Syst. Evol. Microbiol.">
        <title>The Global Catalogue of Microorganisms (GCM) 10K type strain sequencing project: providing services to taxonomists for standard genome sequencing and annotation.</title>
        <authorList>
            <consortium name="The Broad Institute Genomics Platform"/>
            <consortium name="The Broad Institute Genome Sequencing Center for Infectious Disease"/>
            <person name="Wu L."/>
            <person name="Ma J."/>
        </authorList>
    </citation>
    <scope>NUCLEOTIDE SEQUENCE [LARGE SCALE GENOMIC DNA]</scope>
    <source>
        <strain evidence="1 2">JCM 16013</strain>
    </source>
</reference>
<dbReference type="EMBL" id="BAAAQM010000051">
    <property type="protein sequence ID" value="GAA1993906.1"/>
    <property type="molecule type" value="Genomic_DNA"/>
</dbReference>
<dbReference type="Gene3D" id="3.40.50.300">
    <property type="entry name" value="P-loop containing nucleotide triphosphate hydrolases"/>
    <property type="match status" value="1"/>
</dbReference>
<evidence type="ECO:0000313" key="2">
    <source>
        <dbReference type="Proteomes" id="UP001499854"/>
    </source>
</evidence>
<dbReference type="Pfam" id="PF13671">
    <property type="entry name" value="AAA_33"/>
    <property type="match status" value="1"/>
</dbReference>
<dbReference type="InterPro" id="IPR027417">
    <property type="entry name" value="P-loop_NTPase"/>
</dbReference>
<proteinExistence type="predicted"/>
<gene>
    <name evidence="1" type="ORF">GCM10009838_67590</name>
</gene>
<protein>
    <submittedName>
        <fullName evidence="1">AAA family ATPase</fullName>
    </submittedName>
</protein>
<sequence>MSANAFVVVSGLPASGKSTLARSLAHELGLPHLDKDGILEALYDSLGVGDHAWRNRLSRAADQVLFTIAADAGRAVLDNWWHHDTAPEKFQGLDAQLIEVFCRCDVALAARRFQNRVRHPGHLDPDLTPAQLDERIAKIRTTFPGPLRLGGPLITVDTTGTVDTSELAAKISIELSRGDNGSASPARS</sequence>
<name>A0ABN2SWP2_9ACTN</name>
<dbReference type="SUPFAM" id="SSF52540">
    <property type="entry name" value="P-loop containing nucleoside triphosphate hydrolases"/>
    <property type="match status" value="1"/>
</dbReference>
<comment type="caution">
    <text evidence="1">The sequence shown here is derived from an EMBL/GenBank/DDBJ whole genome shotgun (WGS) entry which is preliminary data.</text>
</comment>
<dbReference type="Proteomes" id="UP001499854">
    <property type="component" value="Unassembled WGS sequence"/>
</dbReference>
<evidence type="ECO:0000313" key="1">
    <source>
        <dbReference type="EMBL" id="GAA1993906.1"/>
    </source>
</evidence>
<dbReference type="RefSeq" id="WP_344661238.1">
    <property type="nucleotide sequence ID" value="NZ_BAAAQM010000051.1"/>
</dbReference>
<keyword evidence="2" id="KW-1185">Reference proteome</keyword>
<organism evidence="1 2">
    <name type="scientific">Catenulispora subtropica</name>
    <dbReference type="NCBI Taxonomy" id="450798"/>
    <lineage>
        <taxon>Bacteria</taxon>
        <taxon>Bacillati</taxon>
        <taxon>Actinomycetota</taxon>
        <taxon>Actinomycetes</taxon>
        <taxon>Catenulisporales</taxon>
        <taxon>Catenulisporaceae</taxon>
        <taxon>Catenulispora</taxon>
    </lineage>
</organism>
<accession>A0ABN2SWP2</accession>